<evidence type="ECO:0000313" key="1">
    <source>
        <dbReference type="EMBL" id="SVD77040.1"/>
    </source>
</evidence>
<name>A0A382Y1M4_9ZZZZ</name>
<feature type="non-terminal residue" evidence="1">
    <location>
        <position position="1"/>
    </location>
</feature>
<accession>A0A382Y1M4</accession>
<protein>
    <submittedName>
        <fullName evidence="1">Uncharacterized protein</fullName>
    </submittedName>
</protein>
<gene>
    <name evidence="1" type="ORF">METZ01_LOCUS429894</name>
</gene>
<proteinExistence type="predicted"/>
<dbReference type="EMBL" id="UINC01172130">
    <property type="protein sequence ID" value="SVD77040.1"/>
    <property type="molecule type" value="Genomic_DNA"/>
</dbReference>
<reference evidence="1" key="1">
    <citation type="submission" date="2018-05" db="EMBL/GenBank/DDBJ databases">
        <authorList>
            <person name="Lanie J.A."/>
            <person name="Ng W.-L."/>
            <person name="Kazmierczak K.M."/>
            <person name="Andrzejewski T.M."/>
            <person name="Davidsen T.M."/>
            <person name="Wayne K.J."/>
            <person name="Tettelin H."/>
            <person name="Glass J.I."/>
            <person name="Rusch D."/>
            <person name="Podicherti R."/>
            <person name="Tsui H.-C.T."/>
            <person name="Winkler M.E."/>
        </authorList>
    </citation>
    <scope>NUCLEOTIDE SEQUENCE</scope>
</reference>
<organism evidence="1">
    <name type="scientific">marine metagenome</name>
    <dbReference type="NCBI Taxonomy" id="408172"/>
    <lineage>
        <taxon>unclassified sequences</taxon>
        <taxon>metagenomes</taxon>
        <taxon>ecological metagenomes</taxon>
    </lineage>
</organism>
<sequence>EVVYRDLAGSKREAKCRRCGSSYQFNSSDQSRFRSAMRDFERSQKKFGETMQKVIANADVLVKR</sequence>
<dbReference type="AlphaFoldDB" id="A0A382Y1M4"/>